<dbReference type="UniPathway" id="UPA00126">
    <property type="reaction ID" value="UER00930"/>
</dbReference>
<evidence type="ECO:0000313" key="13">
    <source>
        <dbReference type="EMBL" id="BAZ94550.1"/>
    </source>
</evidence>
<dbReference type="FunFam" id="2.60.120.10:FF:000032">
    <property type="entry name" value="Mannose-1-phosphate guanylyltransferase/mannose-6-phosphate isomerase"/>
    <property type="match status" value="1"/>
</dbReference>
<dbReference type="CDD" id="cd02213">
    <property type="entry name" value="cupin_PMI_typeII_C"/>
    <property type="match status" value="1"/>
</dbReference>
<dbReference type="InterPro" id="IPR054566">
    <property type="entry name" value="ManC/GMP-like_b-helix"/>
</dbReference>
<dbReference type="OrthoDB" id="9806359at2"/>
<evidence type="ECO:0000256" key="8">
    <source>
        <dbReference type="ARBA" id="ARBA00047343"/>
    </source>
</evidence>
<keyword evidence="6" id="KW-0547">Nucleotide-binding</keyword>
<dbReference type="EC" id="2.7.7.13" evidence="3"/>
<evidence type="ECO:0000256" key="4">
    <source>
        <dbReference type="ARBA" id="ARBA00022679"/>
    </source>
</evidence>
<dbReference type="CDD" id="cd02509">
    <property type="entry name" value="GDP-M1P_Guanylyltransferase"/>
    <property type="match status" value="1"/>
</dbReference>
<evidence type="ECO:0000313" key="14">
    <source>
        <dbReference type="Proteomes" id="UP000218765"/>
    </source>
</evidence>
<dbReference type="InterPro" id="IPR011051">
    <property type="entry name" value="RmlC_Cupin_sf"/>
</dbReference>
<dbReference type="RefSeq" id="WP_096366629.1">
    <property type="nucleotide sequence ID" value="NZ_AP018052.1"/>
</dbReference>
<evidence type="ECO:0000256" key="2">
    <source>
        <dbReference type="ARBA" id="ARBA00006115"/>
    </source>
</evidence>
<gene>
    <name evidence="13" type="ORF">FOKN1_2173</name>
</gene>
<keyword evidence="14" id="KW-1185">Reference proteome</keyword>
<dbReference type="Proteomes" id="UP000218765">
    <property type="component" value="Chromosome"/>
</dbReference>
<comment type="pathway">
    <text evidence="1">Nucleotide-sugar biosynthesis; GDP-alpha-D-mannose biosynthesis; GDP-alpha-D-mannose from alpha-D-mannose 1-phosphate (GTP route): step 1/1.</text>
</comment>
<organism evidence="13 14">
    <name type="scientific">Thiohalobacter thiocyanaticus</name>
    <dbReference type="NCBI Taxonomy" id="585455"/>
    <lineage>
        <taxon>Bacteria</taxon>
        <taxon>Pseudomonadati</taxon>
        <taxon>Pseudomonadota</taxon>
        <taxon>Gammaproteobacteria</taxon>
        <taxon>Thiohalobacterales</taxon>
        <taxon>Thiohalobacteraceae</taxon>
        <taxon>Thiohalobacter</taxon>
    </lineage>
</organism>
<feature type="domain" description="Mannose-6-phosphate isomerase type II C-terminal" evidence="11">
    <location>
        <begin position="351"/>
        <end position="466"/>
    </location>
</feature>
<evidence type="ECO:0000256" key="1">
    <source>
        <dbReference type="ARBA" id="ARBA00004823"/>
    </source>
</evidence>
<dbReference type="GO" id="GO:0005525">
    <property type="term" value="F:GTP binding"/>
    <property type="evidence" value="ECO:0007669"/>
    <property type="project" value="UniProtKB-KW"/>
</dbReference>
<dbReference type="InterPro" id="IPR005835">
    <property type="entry name" value="NTP_transferase_dom"/>
</dbReference>
<feature type="domain" description="MannoseP isomerase/GMP-like beta-helix" evidence="12">
    <location>
        <begin position="296"/>
        <end position="348"/>
    </location>
</feature>
<keyword evidence="4 13" id="KW-0808">Transferase</keyword>
<dbReference type="FunFam" id="3.90.550.10:FF:000046">
    <property type="entry name" value="Mannose-1-phosphate guanylyltransferase (GDP)"/>
    <property type="match status" value="1"/>
</dbReference>
<dbReference type="AlphaFoldDB" id="A0A1Z4VSE0"/>
<evidence type="ECO:0000256" key="5">
    <source>
        <dbReference type="ARBA" id="ARBA00022695"/>
    </source>
</evidence>
<dbReference type="PANTHER" id="PTHR46390">
    <property type="entry name" value="MANNOSE-1-PHOSPHATE GUANYLYLTRANSFERASE"/>
    <property type="match status" value="1"/>
</dbReference>
<dbReference type="GO" id="GO:0004475">
    <property type="term" value="F:mannose-1-phosphate guanylyltransferase (GTP) activity"/>
    <property type="evidence" value="ECO:0007669"/>
    <property type="project" value="UniProtKB-EC"/>
</dbReference>
<dbReference type="Gene3D" id="2.60.120.10">
    <property type="entry name" value="Jelly Rolls"/>
    <property type="match status" value="1"/>
</dbReference>
<evidence type="ECO:0000256" key="7">
    <source>
        <dbReference type="ARBA" id="ARBA00023134"/>
    </source>
</evidence>
<evidence type="ECO:0000259" key="10">
    <source>
        <dbReference type="Pfam" id="PF00483"/>
    </source>
</evidence>
<dbReference type="EMBL" id="AP018052">
    <property type="protein sequence ID" value="BAZ94550.1"/>
    <property type="molecule type" value="Genomic_DNA"/>
</dbReference>
<dbReference type="SUPFAM" id="SSF51182">
    <property type="entry name" value="RmlC-like cupins"/>
    <property type="match status" value="1"/>
</dbReference>
<dbReference type="GO" id="GO:0000271">
    <property type="term" value="P:polysaccharide biosynthetic process"/>
    <property type="evidence" value="ECO:0007669"/>
    <property type="project" value="InterPro"/>
</dbReference>
<evidence type="ECO:0000259" key="11">
    <source>
        <dbReference type="Pfam" id="PF01050"/>
    </source>
</evidence>
<dbReference type="Pfam" id="PF01050">
    <property type="entry name" value="MannoseP_isomer"/>
    <property type="match status" value="1"/>
</dbReference>
<evidence type="ECO:0000256" key="3">
    <source>
        <dbReference type="ARBA" id="ARBA00012387"/>
    </source>
</evidence>
<dbReference type="InterPro" id="IPR014710">
    <property type="entry name" value="RmlC-like_jellyroll"/>
</dbReference>
<proteinExistence type="inferred from homology"/>
<evidence type="ECO:0000256" key="6">
    <source>
        <dbReference type="ARBA" id="ARBA00022741"/>
    </source>
</evidence>
<keyword evidence="7" id="KW-0342">GTP-binding</keyword>
<comment type="catalytic activity">
    <reaction evidence="8">
        <text>alpha-D-mannose 1-phosphate + GTP + H(+) = GDP-alpha-D-mannose + diphosphate</text>
        <dbReference type="Rhea" id="RHEA:15229"/>
        <dbReference type="ChEBI" id="CHEBI:15378"/>
        <dbReference type="ChEBI" id="CHEBI:33019"/>
        <dbReference type="ChEBI" id="CHEBI:37565"/>
        <dbReference type="ChEBI" id="CHEBI:57527"/>
        <dbReference type="ChEBI" id="CHEBI:58409"/>
        <dbReference type="EC" id="2.7.7.13"/>
    </reaction>
</comment>
<comment type="similarity">
    <text evidence="2 9">Belongs to the mannose-6-phosphate isomerase type 2 family.</text>
</comment>
<dbReference type="InterPro" id="IPR029044">
    <property type="entry name" value="Nucleotide-diphossugar_trans"/>
</dbReference>
<reference evidence="13 14" key="1">
    <citation type="submission" date="2017-05" db="EMBL/GenBank/DDBJ databases">
        <title>Thiocyanate degradation by Thiohalobacter thiocyanaticus FOKN1.</title>
        <authorList>
            <person name="Oshiki M."/>
            <person name="Fukushima T."/>
            <person name="Kawano S."/>
            <person name="Nakagawa J."/>
        </authorList>
    </citation>
    <scope>NUCLEOTIDE SEQUENCE [LARGE SCALE GENOMIC DNA]</scope>
    <source>
        <strain evidence="13 14">FOKN1</strain>
    </source>
</reference>
<dbReference type="InterPro" id="IPR049577">
    <property type="entry name" value="GMPP_N"/>
</dbReference>
<dbReference type="Gene3D" id="3.90.550.10">
    <property type="entry name" value="Spore Coat Polysaccharide Biosynthesis Protein SpsA, Chain A"/>
    <property type="match status" value="1"/>
</dbReference>
<dbReference type="KEGG" id="ttc:FOKN1_2173"/>
<evidence type="ECO:0000259" key="12">
    <source>
        <dbReference type="Pfam" id="PF22640"/>
    </source>
</evidence>
<accession>A0A1Z4VSE0</accession>
<dbReference type="PANTHER" id="PTHR46390:SF1">
    <property type="entry name" value="MANNOSE-1-PHOSPHATE GUANYLYLTRANSFERASE"/>
    <property type="match status" value="1"/>
</dbReference>
<name>A0A1Z4VSE0_9GAMM</name>
<dbReference type="SUPFAM" id="SSF53448">
    <property type="entry name" value="Nucleotide-diphospho-sugar transferases"/>
    <property type="match status" value="1"/>
</dbReference>
<sequence length="475" mass="53366">MAVYPVILTGGAGSRLWPMSREYFPKPLMPIVGDESLLQATARRLQGFPGSEPPVFVCNEEHRFLVAEQVQALDIRPAGIILEPEGRNTAPALTVAALFLAEQDPEAVMVVMPADHVIPDLEAFRRALADGVALAEQGHLVTFGIQPTRPETGYGYIQRGETLDGDGRFKVKRFVEKPDLDQAQGYLDAGDYYWNSGIFVMQASSWLEEIERFEPEIRQACERAIDSGRKDLDFCRVGKEEFINCPENSIDYAVMERTERAAVVPLESGWSDVGAWSAIWDIAECDDCGNATQGDVLAQDVKNSLIWSNDRFVAAIGLEDMVIVDTPDALLVAPRQRSQDVKQIVAELKKQDRDEFRFHSRVYRPWGDYEGIDKGERYQVKRIVVKPGASLSLQMHHHRAEHWIVVRGTARVTRGEEVFILTENQSTYIPLGTTHRLENPGTIPLEIIEVQSGSYLGEDDIVRFEDVYDRVEQSS</sequence>
<feature type="domain" description="Nucleotidyl transferase" evidence="10">
    <location>
        <begin position="5"/>
        <end position="284"/>
    </location>
</feature>
<dbReference type="Pfam" id="PF00483">
    <property type="entry name" value="NTP_transferase"/>
    <property type="match status" value="1"/>
</dbReference>
<dbReference type="InterPro" id="IPR001538">
    <property type="entry name" value="Man6P_isomerase-2_C"/>
</dbReference>
<evidence type="ECO:0000256" key="9">
    <source>
        <dbReference type="RuleBase" id="RU004190"/>
    </source>
</evidence>
<keyword evidence="5 13" id="KW-0548">Nucleotidyltransferase</keyword>
<dbReference type="NCBIfam" id="TIGR01479">
    <property type="entry name" value="GMP_PMI"/>
    <property type="match status" value="1"/>
</dbReference>
<dbReference type="InterPro" id="IPR051161">
    <property type="entry name" value="Mannose-6P_isomerase_type2"/>
</dbReference>
<dbReference type="Pfam" id="PF22640">
    <property type="entry name" value="ManC_GMP_beta-helix"/>
    <property type="match status" value="1"/>
</dbReference>
<protein>
    <recommendedName>
        <fullName evidence="3">mannose-1-phosphate guanylyltransferase</fullName>
        <ecNumber evidence="3">2.7.7.13</ecNumber>
    </recommendedName>
</protein>
<dbReference type="GO" id="GO:0009298">
    <property type="term" value="P:GDP-mannose biosynthetic process"/>
    <property type="evidence" value="ECO:0007669"/>
    <property type="project" value="UniProtKB-UniPathway"/>
</dbReference>
<dbReference type="InterPro" id="IPR006375">
    <property type="entry name" value="Man1P_GuaTrfase/Man6P_Isoase"/>
</dbReference>